<dbReference type="Pfam" id="PF21948">
    <property type="entry name" value="LplA-B_cat"/>
    <property type="match status" value="1"/>
</dbReference>
<evidence type="ECO:0000313" key="4">
    <source>
        <dbReference type="Proteomes" id="UP000012174"/>
    </source>
</evidence>
<dbReference type="AlphaFoldDB" id="M7SSW3"/>
<feature type="region of interest" description="Disordered" evidence="1">
    <location>
        <begin position="200"/>
        <end position="220"/>
    </location>
</feature>
<dbReference type="PANTHER" id="PTHR10993:SF7">
    <property type="entry name" value="LIPOYLTRANSFERASE 2, MITOCHONDRIAL-RELATED"/>
    <property type="match status" value="1"/>
</dbReference>
<feature type="region of interest" description="Disordered" evidence="1">
    <location>
        <begin position="291"/>
        <end position="310"/>
    </location>
</feature>
<dbReference type="GO" id="GO:0009249">
    <property type="term" value="P:protein lipoylation"/>
    <property type="evidence" value="ECO:0007669"/>
    <property type="project" value="TreeGrafter"/>
</dbReference>
<proteinExistence type="predicted"/>
<dbReference type="Gene3D" id="3.30.930.10">
    <property type="entry name" value="Bira Bifunctional Protein, Domain 2"/>
    <property type="match status" value="1"/>
</dbReference>
<name>M7SSW3_EUTLA</name>
<dbReference type="InterPro" id="IPR004143">
    <property type="entry name" value="BPL_LPL_catalytic"/>
</dbReference>
<gene>
    <name evidence="3" type="ORF">UCREL1_5668</name>
</gene>
<reference evidence="4" key="1">
    <citation type="journal article" date="2013" name="Genome Announc.">
        <title>Draft genome sequence of the grapevine dieback fungus Eutypa lata UCR-EL1.</title>
        <authorList>
            <person name="Blanco-Ulate B."/>
            <person name="Rolshausen P.E."/>
            <person name="Cantu D."/>
        </authorList>
    </citation>
    <scope>NUCLEOTIDE SEQUENCE [LARGE SCALE GENOMIC DNA]</scope>
    <source>
        <strain evidence="4">UCR-EL1</strain>
    </source>
</reference>
<keyword evidence="3" id="KW-0436">Ligase</keyword>
<accession>M7SSW3</accession>
<feature type="domain" description="BPL/LPL catalytic" evidence="2">
    <location>
        <begin position="61"/>
        <end position="293"/>
    </location>
</feature>
<dbReference type="KEGG" id="ela:UCREL1_5668"/>
<dbReference type="PANTHER" id="PTHR10993">
    <property type="entry name" value="OCTANOYLTRANSFERASE"/>
    <property type="match status" value="1"/>
</dbReference>
<dbReference type="PROSITE" id="PS51733">
    <property type="entry name" value="BPL_LPL_CATALYTIC"/>
    <property type="match status" value="1"/>
</dbReference>
<dbReference type="eggNOG" id="KOG0325">
    <property type="taxonomic scope" value="Eukaryota"/>
</dbReference>
<protein>
    <submittedName>
        <fullName evidence="3">Putative lipoate--protein ligase b-like protein</fullName>
    </submittedName>
</protein>
<dbReference type="STRING" id="1287681.M7SSW3"/>
<sequence>MTTTTPKLRHIHLPSWPWSRSRSQASPSPPRFPTYALATAVQTELQQRLLAWKAAADTRVAPPQPTLLTFTPAPTYTLGRRQTEPLSATELARLQKPLSLRYDVSGNGNGNTTGNDYDYGYNDYDYALPPTVTHAPRGGLATYHGPGQVVFWPVLDLRSPLLRAHLTVRDYACLLEKTTIGALGQTFGIRGFTTSNPGVWVGEKEEGKGSGDNRRGEGRNGERKIAALGVHLRRHVTGLGVAVNVAMPTTGPGLGPGPGSEVDEASNPWARIVACGLGGKGVTSVAAELSLRESRGVSSSSSSGGGRGGGDVSAFQNAITTAWAREFATRLGLDGVEDVLLPVDQNGQNVQNQEPQREDWERWGRELGLSSLQDAMSGYVAAERSGSSSSSSSLSSS</sequence>
<evidence type="ECO:0000256" key="1">
    <source>
        <dbReference type="SAM" id="MobiDB-lite"/>
    </source>
</evidence>
<organism evidence="3 4">
    <name type="scientific">Eutypa lata (strain UCR-EL1)</name>
    <name type="common">Grapevine dieback disease fungus</name>
    <name type="synonym">Eutypa armeniacae</name>
    <dbReference type="NCBI Taxonomy" id="1287681"/>
    <lineage>
        <taxon>Eukaryota</taxon>
        <taxon>Fungi</taxon>
        <taxon>Dikarya</taxon>
        <taxon>Ascomycota</taxon>
        <taxon>Pezizomycotina</taxon>
        <taxon>Sordariomycetes</taxon>
        <taxon>Xylariomycetidae</taxon>
        <taxon>Xylariales</taxon>
        <taxon>Diatrypaceae</taxon>
        <taxon>Eutypa</taxon>
    </lineage>
</organism>
<keyword evidence="4" id="KW-1185">Reference proteome</keyword>
<dbReference type="InterPro" id="IPR045864">
    <property type="entry name" value="aa-tRNA-synth_II/BPL/LPL"/>
</dbReference>
<dbReference type="HOGENOM" id="CLU_035168_0_2_1"/>
<dbReference type="GO" id="GO:0016874">
    <property type="term" value="F:ligase activity"/>
    <property type="evidence" value="ECO:0007669"/>
    <property type="project" value="UniProtKB-KW"/>
</dbReference>
<dbReference type="Proteomes" id="UP000012174">
    <property type="component" value="Unassembled WGS sequence"/>
</dbReference>
<dbReference type="EMBL" id="KB706459">
    <property type="protein sequence ID" value="EMR67347.1"/>
    <property type="molecule type" value="Genomic_DNA"/>
</dbReference>
<dbReference type="GO" id="GO:0033819">
    <property type="term" value="F:lipoyl(octanoyl) transferase activity"/>
    <property type="evidence" value="ECO:0007669"/>
    <property type="project" value="TreeGrafter"/>
</dbReference>
<feature type="compositionally biased region" description="Basic and acidic residues" evidence="1">
    <location>
        <begin position="202"/>
        <end position="220"/>
    </location>
</feature>
<evidence type="ECO:0000313" key="3">
    <source>
        <dbReference type="EMBL" id="EMR67347.1"/>
    </source>
</evidence>
<evidence type="ECO:0000259" key="2">
    <source>
        <dbReference type="PROSITE" id="PS51733"/>
    </source>
</evidence>
<dbReference type="SUPFAM" id="SSF55681">
    <property type="entry name" value="Class II aaRS and biotin synthetases"/>
    <property type="match status" value="1"/>
</dbReference>
<dbReference type="OrthoDB" id="19908at2759"/>